<dbReference type="InterPro" id="IPR034016">
    <property type="entry name" value="M1_APN-typ"/>
</dbReference>
<keyword evidence="5" id="KW-0336">GPI-anchor</keyword>
<feature type="site" description="Transition state stabilizer" evidence="17">
    <location>
        <position position="1352"/>
    </location>
</feature>
<keyword evidence="12 18" id="KW-0472">Membrane</keyword>
<evidence type="ECO:0000256" key="7">
    <source>
        <dbReference type="ARBA" id="ARBA00022723"/>
    </source>
</evidence>
<sequence>MSLSVLLILIAVNTFAYGDHPIWLSDIEEENVFSTESSARNLETVYRLPINVIPLDYDVYIDLYFAERSDRPFSYDGRETIIIQAIEANVTSITLHSNVDEIHECRLTNNGVVVPVNEIIYKPQYHFMILNLSEPLNVGQNYTLFISYMSTMNEGPMKRGIWRGWYTDNNGTERVYATTHFQPYNARQAFPCFDEPLFKAVFKIHLSMPNSYTGTFSNTGIETKETLNNTRIRYNFFSTPKMSSYLVTFLVSETFTVIASDESYEPAIRIIGRSNTVGLGNHALELTVKMTEYFNDYFKIPYSSLHPHLSNDHISSPDWASAGTENWGMVSYRELYLIIDPRETIMSVEHYATTLVSHELAHKWFGNLITCFWWSNTWINEGFASYFGYMAAHQMFPQYELDKHFNSRYLQTSLSFDSAASTVPLNYEVNTPAQVTGHFGTISYSKGAAVLRMLTNIISLQTFRKGCHYFLLDNQYEPTDQYDLYNAFEKAINEDQSLSEYPNFNFTDFYRIWVNEPGYPILLVNVDRRNGEINLRQERFYISPSVAPSTLIYPIPINYATKSTSNFTNLKPSYMMTSSHAVLSKDVGEDWVIFNIQQHGHYRVHYDEKTWNLISDALLADPDSIHYLNRAQVVDDVFALMRSERMTYSFGFKILRFLRHEENYHVWTVAISGYTWLRNRMREVPESQTMFDVTSDESTTVTLLRQEALHFACNIGLEQCVQDSRSKFLAMRNSNAWIDPRIRRHVYITGIREGGQADFDFLLNRFQTSNFANDQLEMLRGLAATKDRQLLWRYLELTLQKEVRAHDKVNSFNYALLGNKENGAVVLEFVKSNIEAIRKAFVEDSPATPVHTALVNLASYLDESRLTDYENWLQRDQSNSSQFSRAMAAIRSARNNIAWGKTNAEKIIDAARDGASTIILVLLPALISIVKTDFPLDFEEPIYFSTNDEDIYRLPEDLDPINILFEITPYFEDPSASKAFTFDGFVLLTVKAVRDNISTLTLHENVREILSVNITDEAGVTLASSFKRIREQHFLEISLLNGTVLQKNQTCKISISYIGNINETPLSRGMFRGSYRDNDGRRRWYAGTHLQPTNSRQLFPCFDEPGFKSTFDIIVNRPLNFTETFSNMRIKSQSRVGDRQQEIFHTTPRMSAYLVSIHISEEFQVIADNNNYNASYRIIARPNARGQGKYALEVGPPLTKWLDDYFNISYYTMANDIKNDQIASPDWASGATENWGLVSYREMRLLYEEGETNAVDKMTIGTITAHELAHKWFGNLITCRWWDNVWINEGFASYFENFAMDGVDPSLELADKFITGTVQNALSSDSSASTRALRHTVNTPAQVTGHFSGISYTKGAAFLLMLKHLLGEPTFKKALNYFLVDRSYEQAVPSDLYSAFQRAVNEDGIIENLNITAFMNYWVEERGYPIINVNVNMNNGVMILTQERFFISSSSTPTDQVWPLPITFTTSRNSNFNNLSPKTVMLNKTIQLRKDPGEEWVIFNLQQKDFYRVNYDTHTWELIAAALKNNRNSIHRLNRAQIVDDVFALMRSERLSFDLGFRILDFLKDETDYYPWTPAISGFTWLRNRLLHLPEKLREFDEILYSFLDTIVSDLGYDVQYGESVTRTLNRFYILNFACNIGHVGCINNALTKFNSFRSSGVPVNPNLRRHVFCQGLLHGGYDDWKFLQQRWFNSNNQADQYAMLRSLGCTRNNQAVKEYLEMILSDDLRAQDSSNAFTFLFMGNRENTRYTLEFMKERWEEVRKKVVLQTWFGTVLSNLAAYSNEEVLEEMEQWLTTNQAIIPSAQTGLSAINSARANMKWGSEKADDIVRAARGSSAIVLPATMLLLISALIVLLL</sequence>
<feature type="signal peptide" evidence="19">
    <location>
        <begin position="1"/>
        <end position="18"/>
    </location>
</feature>
<keyword evidence="24" id="KW-1185">Reference proteome</keyword>
<keyword evidence="10 16" id="KW-0862">Zinc</keyword>
<evidence type="ECO:0000256" key="2">
    <source>
        <dbReference type="ARBA" id="ARBA00010136"/>
    </source>
</evidence>
<feature type="domain" description="ERAP1-like C-terminal" evidence="21">
    <location>
        <begin position="1496"/>
        <end position="1797"/>
    </location>
</feature>
<evidence type="ECO:0000256" key="10">
    <source>
        <dbReference type="ARBA" id="ARBA00022833"/>
    </source>
</evidence>
<evidence type="ECO:0000256" key="11">
    <source>
        <dbReference type="ARBA" id="ARBA00023049"/>
    </source>
</evidence>
<keyword evidence="9" id="KW-0378">Hydrolase</keyword>
<feature type="binding site" evidence="16">
    <location>
        <position position="1270"/>
    </location>
    <ligand>
        <name>Zn(2+)</name>
        <dbReference type="ChEBI" id="CHEBI:29105"/>
        <note>catalytic</note>
    </ligand>
</feature>
<feature type="domain" description="Aminopeptidase N-like N-terminal" evidence="22">
    <location>
        <begin position="54"/>
        <end position="246"/>
    </location>
</feature>
<evidence type="ECO:0000256" key="9">
    <source>
        <dbReference type="ARBA" id="ARBA00022801"/>
    </source>
</evidence>
<dbReference type="InterPro" id="IPR014782">
    <property type="entry name" value="Peptidase_M1_dom"/>
</dbReference>
<dbReference type="PANTHER" id="PTHR11533">
    <property type="entry name" value="PROTEASE M1 ZINC METALLOPROTEASE"/>
    <property type="match status" value="1"/>
</dbReference>
<keyword evidence="3" id="KW-0031">Aminopeptidase</keyword>
<dbReference type="GO" id="GO:0098552">
    <property type="term" value="C:side of membrane"/>
    <property type="evidence" value="ECO:0007669"/>
    <property type="project" value="UniProtKB-KW"/>
</dbReference>
<dbReference type="InterPro" id="IPR042097">
    <property type="entry name" value="Aminopeptidase_N-like_N_sf"/>
</dbReference>
<dbReference type="PRINTS" id="PR00756">
    <property type="entry name" value="ALADIPTASE"/>
</dbReference>
<evidence type="ECO:0000313" key="24">
    <source>
        <dbReference type="Proteomes" id="UP000789524"/>
    </source>
</evidence>
<dbReference type="SUPFAM" id="SSF55486">
    <property type="entry name" value="Metalloproteases ('zincins'), catalytic domain"/>
    <property type="match status" value="2"/>
</dbReference>
<keyword evidence="13" id="KW-0325">Glycoprotein</keyword>
<evidence type="ECO:0000256" key="12">
    <source>
        <dbReference type="ARBA" id="ARBA00023136"/>
    </source>
</evidence>
<dbReference type="GO" id="GO:0043171">
    <property type="term" value="P:peptide catabolic process"/>
    <property type="evidence" value="ECO:0007669"/>
    <property type="project" value="TreeGrafter"/>
</dbReference>
<keyword evidence="18" id="KW-0812">Transmembrane</keyword>
<evidence type="ECO:0000256" key="6">
    <source>
        <dbReference type="ARBA" id="ARBA00022670"/>
    </source>
</evidence>
<dbReference type="SUPFAM" id="SSF63737">
    <property type="entry name" value="Leukotriene A4 hydrolase N-terminal domain"/>
    <property type="match status" value="2"/>
</dbReference>
<comment type="cofactor">
    <cofactor evidence="16">
        <name>Zn(2+)</name>
        <dbReference type="ChEBI" id="CHEBI:29105"/>
    </cofactor>
    <text evidence="16">Binds 1 zinc ion per subunit.</text>
</comment>
<evidence type="ECO:0000256" key="5">
    <source>
        <dbReference type="ARBA" id="ARBA00022622"/>
    </source>
</evidence>
<feature type="domain" description="Aminopeptidase N-like N-terminal" evidence="22">
    <location>
        <begin position="978"/>
        <end position="1154"/>
    </location>
</feature>
<keyword evidence="6" id="KW-0645">Protease</keyword>
<keyword evidence="18" id="KW-1133">Transmembrane helix</keyword>
<comment type="subcellular location">
    <subcellularLocation>
        <location evidence="1">Cell membrane</location>
        <topology evidence="1">Lipid-anchor</topology>
        <topology evidence="1">GPI-anchor</topology>
    </subcellularLocation>
</comment>
<dbReference type="Pfam" id="PF17900">
    <property type="entry name" value="Peptidase_M1_N"/>
    <property type="match status" value="2"/>
</dbReference>
<dbReference type="GO" id="GO:0005737">
    <property type="term" value="C:cytoplasm"/>
    <property type="evidence" value="ECO:0007669"/>
    <property type="project" value="TreeGrafter"/>
</dbReference>
<evidence type="ECO:0000256" key="15">
    <source>
        <dbReference type="PIRSR" id="PIRSR634016-1"/>
    </source>
</evidence>
<feature type="transmembrane region" description="Helical" evidence="18">
    <location>
        <begin position="1835"/>
        <end position="1853"/>
    </location>
</feature>
<dbReference type="GO" id="GO:0005615">
    <property type="term" value="C:extracellular space"/>
    <property type="evidence" value="ECO:0007669"/>
    <property type="project" value="TreeGrafter"/>
</dbReference>
<keyword evidence="14" id="KW-0449">Lipoprotein</keyword>
<dbReference type="Gene3D" id="2.60.40.1730">
    <property type="entry name" value="tricorn interacting facor f3 domain"/>
    <property type="match status" value="2"/>
</dbReference>
<dbReference type="Proteomes" id="UP000789524">
    <property type="component" value="Unassembled WGS sequence"/>
</dbReference>
<proteinExistence type="inferred from homology"/>
<dbReference type="InterPro" id="IPR050344">
    <property type="entry name" value="Peptidase_M1_aminopeptidases"/>
</dbReference>
<dbReference type="PANTHER" id="PTHR11533:SF301">
    <property type="entry name" value="AMINOPEPTIDASE"/>
    <property type="match status" value="1"/>
</dbReference>
<evidence type="ECO:0000256" key="1">
    <source>
        <dbReference type="ARBA" id="ARBA00004609"/>
    </source>
</evidence>
<feature type="domain" description="ERAP1-like C-terminal" evidence="21">
    <location>
        <begin position="591"/>
        <end position="888"/>
    </location>
</feature>
<dbReference type="Gene3D" id="1.10.390.10">
    <property type="entry name" value="Neutral Protease Domain 2"/>
    <property type="match status" value="2"/>
</dbReference>
<comment type="caution">
    <text evidence="23">The sequence shown here is derived from an EMBL/GenBank/DDBJ whole genome shotgun (WGS) entry which is preliminary data.</text>
</comment>
<evidence type="ECO:0000256" key="3">
    <source>
        <dbReference type="ARBA" id="ARBA00022438"/>
    </source>
</evidence>
<dbReference type="FunFam" id="1.10.390.10:FF:000019">
    <property type="entry name" value="Aminopeptidase"/>
    <property type="match status" value="1"/>
</dbReference>
<dbReference type="GO" id="GO:0006508">
    <property type="term" value="P:proteolysis"/>
    <property type="evidence" value="ECO:0007669"/>
    <property type="project" value="UniProtKB-KW"/>
</dbReference>
<dbReference type="InterPro" id="IPR001930">
    <property type="entry name" value="Peptidase_M1"/>
</dbReference>
<evidence type="ECO:0000259" key="21">
    <source>
        <dbReference type="Pfam" id="PF11838"/>
    </source>
</evidence>
<feature type="binding site" evidence="16">
    <location>
        <position position="1289"/>
    </location>
    <ligand>
        <name>Zn(2+)</name>
        <dbReference type="ChEBI" id="CHEBI:29105"/>
        <note>catalytic</note>
    </ligand>
</feature>
<evidence type="ECO:0000256" key="8">
    <source>
        <dbReference type="ARBA" id="ARBA00022729"/>
    </source>
</evidence>
<dbReference type="EMBL" id="CAKASE010000044">
    <property type="protein sequence ID" value="CAG9559616.1"/>
    <property type="molecule type" value="Genomic_DNA"/>
</dbReference>
<dbReference type="Pfam" id="PF01433">
    <property type="entry name" value="Peptidase_M1"/>
    <property type="match status" value="2"/>
</dbReference>
<dbReference type="FunFam" id="2.60.40.1910:FF:000008">
    <property type="entry name" value="Aminopeptidase"/>
    <property type="match status" value="2"/>
</dbReference>
<comment type="similarity">
    <text evidence="2">Belongs to the peptidase M1 family.</text>
</comment>
<feature type="active site" description="Proton acceptor" evidence="15">
    <location>
        <position position="1267"/>
    </location>
</feature>
<evidence type="ECO:0000313" key="23">
    <source>
        <dbReference type="EMBL" id="CAG9559616.1"/>
    </source>
</evidence>
<dbReference type="Gene3D" id="2.60.40.1910">
    <property type="match status" value="2"/>
</dbReference>
<reference evidence="23" key="1">
    <citation type="submission" date="2021-09" db="EMBL/GenBank/DDBJ databases">
        <authorList>
            <person name="Martin H S."/>
        </authorList>
    </citation>
    <scope>NUCLEOTIDE SEQUENCE</scope>
</reference>
<evidence type="ECO:0000256" key="18">
    <source>
        <dbReference type="SAM" id="Phobius"/>
    </source>
</evidence>
<dbReference type="InterPro" id="IPR027268">
    <property type="entry name" value="Peptidase_M4/M1_CTD_sf"/>
</dbReference>
<dbReference type="GO" id="GO:0005886">
    <property type="term" value="C:plasma membrane"/>
    <property type="evidence" value="ECO:0007669"/>
    <property type="project" value="UniProtKB-SubCell"/>
</dbReference>
<dbReference type="Gene3D" id="1.25.50.20">
    <property type="match status" value="2"/>
</dbReference>
<dbReference type="GO" id="GO:0008270">
    <property type="term" value="F:zinc ion binding"/>
    <property type="evidence" value="ECO:0007669"/>
    <property type="project" value="InterPro"/>
</dbReference>
<evidence type="ECO:0000256" key="16">
    <source>
        <dbReference type="PIRSR" id="PIRSR634016-3"/>
    </source>
</evidence>
<organism evidence="23 24">
    <name type="scientific">Danaus chrysippus</name>
    <name type="common">African queen</name>
    <dbReference type="NCBI Taxonomy" id="151541"/>
    <lineage>
        <taxon>Eukaryota</taxon>
        <taxon>Metazoa</taxon>
        <taxon>Ecdysozoa</taxon>
        <taxon>Arthropoda</taxon>
        <taxon>Hexapoda</taxon>
        <taxon>Insecta</taxon>
        <taxon>Pterygota</taxon>
        <taxon>Neoptera</taxon>
        <taxon>Endopterygota</taxon>
        <taxon>Lepidoptera</taxon>
        <taxon>Glossata</taxon>
        <taxon>Ditrysia</taxon>
        <taxon>Papilionoidea</taxon>
        <taxon>Nymphalidae</taxon>
        <taxon>Danainae</taxon>
        <taxon>Danaini</taxon>
        <taxon>Danaina</taxon>
        <taxon>Danaus</taxon>
        <taxon>Anosia</taxon>
    </lineage>
</organism>
<keyword evidence="8 19" id="KW-0732">Signal</keyword>
<keyword evidence="4" id="KW-1003">Cell membrane</keyword>
<evidence type="ECO:0000256" key="4">
    <source>
        <dbReference type="ARBA" id="ARBA00022475"/>
    </source>
</evidence>
<evidence type="ECO:0000256" key="17">
    <source>
        <dbReference type="PIRSR" id="PIRSR634016-4"/>
    </source>
</evidence>
<feature type="binding site" evidence="16">
    <location>
        <position position="1266"/>
    </location>
    <ligand>
        <name>Zn(2+)</name>
        <dbReference type="ChEBI" id="CHEBI:29105"/>
        <note>catalytic</note>
    </ligand>
</feature>
<dbReference type="GO" id="GO:0042277">
    <property type="term" value="F:peptide binding"/>
    <property type="evidence" value="ECO:0007669"/>
    <property type="project" value="TreeGrafter"/>
</dbReference>
<accession>A0A8J2QCG7</accession>
<protein>
    <submittedName>
        <fullName evidence="23">(African queen) hypothetical protein</fullName>
    </submittedName>
</protein>
<dbReference type="FunFam" id="1.10.390.10:FF:000013">
    <property type="entry name" value="Aminopeptidase N"/>
    <property type="match status" value="1"/>
</dbReference>
<dbReference type="OrthoDB" id="10031169at2759"/>
<dbReference type="GO" id="GO:0070006">
    <property type="term" value="F:metalloaminopeptidase activity"/>
    <property type="evidence" value="ECO:0007669"/>
    <property type="project" value="TreeGrafter"/>
</dbReference>
<dbReference type="InterPro" id="IPR024571">
    <property type="entry name" value="ERAP1-like_C_dom"/>
</dbReference>
<dbReference type="Pfam" id="PF11838">
    <property type="entry name" value="ERAP1_C"/>
    <property type="match status" value="2"/>
</dbReference>
<evidence type="ECO:0000259" key="22">
    <source>
        <dbReference type="Pfam" id="PF17900"/>
    </source>
</evidence>
<feature type="domain" description="Peptidase M1 membrane alanine aminopeptidase" evidence="20">
    <location>
        <begin position="283"/>
        <end position="495"/>
    </location>
</feature>
<feature type="domain" description="Peptidase M1 membrane alanine aminopeptidase" evidence="20">
    <location>
        <begin position="1190"/>
        <end position="1418"/>
    </location>
</feature>
<keyword evidence="11" id="KW-0482">Metalloprotease</keyword>
<dbReference type="InterPro" id="IPR045357">
    <property type="entry name" value="Aminopeptidase_N-like_N"/>
</dbReference>
<evidence type="ECO:0000256" key="14">
    <source>
        <dbReference type="ARBA" id="ARBA00023288"/>
    </source>
</evidence>
<evidence type="ECO:0000256" key="19">
    <source>
        <dbReference type="SAM" id="SignalP"/>
    </source>
</evidence>
<evidence type="ECO:0000259" key="20">
    <source>
        <dbReference type="Pfam" id="PF01433"/>
    </source>
</evidence>
<keyword evidence="7 16" id="KW-0479">Metal-binding</keyword>
<dbReference type="CDD" id="cd09601">
    <property type="entry name" value="M1_APN-Q_like"/>
    <property type="match status" value="2"/>
</dbReference>
<name>A0A8J2QCG7_9NEOP</name>
<evidence type="ECO:0000256" key="13">
    <source>
        <dbReference type="ARBA" id="ARBA00023180"/>
    </source>
</evidence>
<feature type="chain" id="PRO_5035307083" evidence="19">
    <location>
        <begin position="19"/>
        <end position="1854"/>
    </location>
</feature>
<gene>
    <name evidence="23" type="ORF">DCHRY22_LOCUS1441</name>
</gene>